<dbReference type="EC" id="2.7.7.7" evidence="10 11"/>
<dbReference type="Gene3D" id="3.30.420.10">
    <property type="entry name" value="Ribonuclease H-like superfamily/Ribonuclease H"/>
    <property type="match status" value="1"/>
</dbReference>
<dbReference type="InterPro" id="IPR020045">
    <property type="entry name" value="DNA_polI_H3TH"/>
</dbReference>
<dbReference type="InterPro" id="IPR002298">
    <property type="entry name" value="DNA_polymerase_A"/>
</dbReference>
<keyword evidence="2 11" id="KW-0808">Transferase</keyword>
<dbReference type="InterPro" id="IPR019760">
    <property type="entry name" value="DNA-dir_DNA_pol_A_CS"/>
</dbReference>
<evidence type="ECO:0000256" key="5">
    <source>
        <dbReference type="ARBA" id="ARBA00022763"/>
    </source>
</evidence>
<keyword evidence="7 11" id="KW-0238">DNA-binding</keyword>
<comment type="similarity">
    <text evidence="1 11">Belongs to the DNA polymerase type-A family.</text>
</comment>
<dbReference type="Gene3D" id="1.10.150.20">
    <property type="entry name" value="5' to 3' exonuclease, C-terminal subdomain"/>
    <property type="match status" value="2"/>
</dbReference>
<dbReference type="SMART" id="SM00482">
    <property type="entry name" value="POLAc"/>
    <property type="match status" value="1"/>
</dbReference>
<proteinExistence type="inferred from homology"/>
<dbReference type="PANTHER" id="PTHR10133:SF27">
    <property type="entry name" value="DNA POLYMERASE NU"/>
    <property type="match status" value="1"/>
</dbReference>
<evidence type="ECO:0000256" key="9">
    <source>
        <dbReference type="ARBA" id="ARBA00049244"/>
    </source>
</evidence>
<dbReference type="InterPro" id="IPR018320">
    <property type="entry name" value="DNA_polymerase_1"/>
</dbReference>
<dbReference type="CDD" id="cd06140">
    <property type="entry name" value="DNA_polA_I_Bacillus_like_exo"/>
    <property type="match status" value="1"/>
</dbReference>
<dbReference type="SUPFAM" id="SSF56672">
    <property type="entry name" value="DNA/RNA polymerases"/>
    <property type="match status" value="1"/>
</dbReference>
<dbReference type="Gene3D" id="3.40.50.1010">
    <property type="entry name" value="5'-nuclease"/>
    <property type="match status" value="1"/>
</dbReference>
<dbReference type="InterPro" id="IPR029060">
    <property type="entry name" value="PIN-like_dom_sf"/>
</dbReference>
<dbReference type="Pfam" id="PF01367">
    <property type="entry name" value="5_3_exonuc"/>
    <property type="match status" value="1"/>
</dbReference>
<dbReference type="SUPFAM" id="SSF53098">
    <property type="entry name" value="Ribonuclease H-like"/>
    <property type="match status" value="1"/>
</dbReference>
<dbReference type="InterPro" id="IPR001098">
    <property type="entry name" value="DNA-dir_DNA_pol_A_palm_dom"/>
</dbReference>
<keyword evidence="8 11" id="KW-0234">DNA repair</keyword>
<evidence type="ECO:0000256" key="7">
    <source>
        <dbReference type="ARBA" id="ARBA00023125"/>
    </source>
</evidence>
<keyword evidence="11" id="KW-0378">Hydrolase</keyword>
<evidence type="ECO:0000256" key="11">
    <source>
        <dbReference type="RuleBase" id="RU004460"/>
    </source>
</evidence>
<dbReference type="PANTHER" id="PTHR10133">
    <property type="entry name" value="DNA POLYMERASE I"/>
    <property type="match status" value="1"/>
</dbReference>
<dbReference type="PRINTS" id="PR00868">
    <property type="entry name" value="DNAPOLI"/>
</dbReference>
<organism evidence="14 15">
    <name type="scientific">Muricoprocola aceti</name>
    <dbReference type="NCBI Taxonomy" id="2981772"/>
    <lineage>
        <taxon>Bacteria</taxon>
        <taxon>Bacillati</taxon>
        <taxon>Bacillota</taxon>
        <taxon>Clostridia</taxon>
        <taxon>Lachnospirales</taxon>
        <taxon>Lachnospiraceae</taxon>
        <taxon>Muricoprocola</taxon>
    </lineage>
</organism>
<dbReference type="GO" id="GO:0003887">
    <property type="term" value="F:DNA-directed DNA polymerase activity"/>
    <property type="evidence" value="ECO:0007669"/>
    <property type="project" value="UniProtKB-EC"/>
</dbReference>
<dbReference type="InterPro" id="IPR036397">
    <property type="entry name" value="RNaseH_sf"/>
</dbReference>
<dbReference type="InterPro" id="IPR002421">
    <property type="entry name" value="5-3_exonuclease"/>
</dbReference>
<evidence type="ECO:0000256" key="1">
    <source>
        <dbReference type="ARBA" id="ARBA00007705"/>
    </source>
</evidence>
<comment type="catalytic activity">
    <reaction evidence="9 11">
        <text>DNA(n) + a 2'-deoxyribonucleoside 5'-triphosphate = DNA(n+1) + diphosphate</text>
        <dbReference type="Rhea" id="RHEA:22508"/>
        <dbReference type="Rhea" id="RHEA-COMP:17339"/>
        <dbReference type="Rhea" id="RHEA-COMP:17340"/>
        <dbReference type="ChEBI" id="CHEBI:33019"/>
        <dbReference type="ChEBI" id="CHEBI:61560"/>
        <dbReference type="ChEBI" id="CHEBI:173112"/>
        <dbReference type="EC" id="2.7.7.7"/>
    </reaction>
</comment>
<dbReference type="Gene3D" id="3.30.70.370">
    <property type="match status" value="1"/>
</dbReference>
<feature type="domain" description="5'-3' exonuclease" evidence="12">
    <location>
        <begin position="2"/>
        <end position="263"/>
    </location>
</feature>
<dbReference type="Pfam" id="PF02739">
    <property type="entry name" value="5_3_exonuc_N"/>
    <property type="match status" value="1"/>
</dbReference>
<dbReference type="Proteomes" id="UP001652338">
    <property type="component" value="Unassembled WGS sequence"/>
</dbReference>
<sequence length="879" mass="99548">MEKIVLIDGHSILNRAYYGVPDLTNSEGLHTNAVYGFLNIMFKILDEEKPDYFAVAFDLKAPTFRHKLYEQYKGTRKPMQEELRQQVPVIKEMLTAMKVPLMMLEGYEADDLLGTVAKKAEADGLEAVVVSGDRDLLQLAADHIMIRIPKTKKGGTEIENYRTEDVMEKYQVTPIQIIELKALMGDSSDNIPGIPGVGEKTATKLIVEYGCIENAYAHVEEIKPNKARESLRDHYDMAQMSKELATINIHSPFELDMEQARMTDLYTKEAFELCKRLEFKNMLSRFEIDQSEQNQVAESFHVTSDLQQAGEWLGQLKEEKQIGFFLLSDEEKAFRGMAVSGANDTFFFCKQGFLTEGYLTSALDELLQTAEQAVTIQLKEQMHFWKPAESVRKKIRDAAIAAYLLNPLKGEYPYEDMAKDYLATMLPGKTELLGKSKIKDLDEEDKILSAVGCYQSYTALHAMPVMLEKLKAEEMDSLFEEMEMPLVYALSAMEKAGIRADAGILKEYAGELSEKIHQLEQEIYTDAGEEFNINSPKQLGLILFEKLQIPGSKKTKSGYSTAADILENLAPEYPIIQKVLDYRQVAKLKSTYADGLASFIGEDGRIHGTFHQTVTATGRISSTDPNLQNIPIRTEMGRLFRKVFLPKENWIFIDADYSQIELRVLAALSGDEALIHAFQNGIDIHTLTASQVFHTPLDQVTPLQRRNAKAVNFGIVYGISAFGLSQDLKISRKEASEYIDSYFASYPKIKEFLDRAVADAKEKGYIATYYHRRRPVPELASSNFMQRSFGERIAMNSPIQGTAADIIKLAMIRVDQRLREEQLQARLVLQVHDELLIEAPKEEEARVREILHQEMLGVTDFAVSMEIDIQSGSDWYEAH</sequence>
<name>A0ABT2SI68_9FIRM</name>
<dbReference type="InterPro" id="IPR008918">
    <property type="entry name" value="HhH2"/>
</dbReference>
<keyword evidence="15" id="KW-1185">Reference proteome</keyword>
<evidence type="ECO:0000256" key="6">
    <source>
        <dbReference type="ARBA" id="ARBA00022932"/>
    </source>
</evidence>
<keyword evidence="6 11" id="KW-0239">DNA-directed DNA polymerase</keyword>
<dbReference type="CDD" id="cd09898">
    <property type="entry name" value="H3TH_53EXO"/>
    <property type="match status" value="1"/>
</dbReference>
<evidence type="ECO:0000256" key="4">
    <source>
        <dbReference type="ARBA" id="ARBA00022705"/>
    </source>
</evidence>
<evidence type="ECO:0000313" key="15">
    <source>
        <dbReference type="Proteomes" id="UP001652338"/>
    </source>
</evidence>
<dbReference type="InterPro" id="IPR020046">
    <property type="entry name" value="5-3_exonucl_a-hlix_arch_N"/>
</dbReference>
<dbReference type="CDD" id="cd09859">
    <property type="entry name" value="PIN_53EXO"/>
    <property type="match status" value="1"/>
</dbReference>
<evidence type="ECO:0000256" key="3">
    <source>
        <dbReference type="ARBA" id="ARBA00022695"/>
    </source>
</evidence>
<dbReference type="SMART" id="SM00279">
    <property type="entry name" value="HhH2"/>
    <property type="match status" value="1"/>
</dbReference>
<gene>
    <name evidence="11 14" type="primary">polA</name>
    <name evidence="14" type="ORF">OCV47_01415</name>
</gene>
<evidence type="ECO:0000256" key="10">
    <source>
        <dbReference type="NCBIfam" id="TIGR00593"/>
    </source>
</evidence>
<keyword evidence="11" id="KW-0269">Exonuclease</keyword>
<dbReference type="NCBIfam" id="TIGR00593">
    <property type="entry name" value="pola"/>
    <property type="match status" value="1"/>
</dbReference>
<dbReference type="SUPFAM" id="SSF47807">
    <property type="entry name" value="5' to 3' exonuclease, C-terminal subdomain"/>
    <property type="match status" value="1"/>
</dbReference>
<evidence type="ECO:0000256" key="2">
    <source>
        <dbReference type="ARBA" id="ARBA00022679"/>
    </source>
</evidence>
<comment type="function">
    <text evidence="11">In addition to polymerase activity, this DNA polymerase exhibits 5'-3' exonuclease activity.</text>
</comment>
<evidence type="ECO:0000259" key="13">
    <source>
        <dbReference type="SMART" id="SM00482"/>
    </source>
</evidence>
<dbReference type="Gene3D" id="1.20.1060.10">
    <property type="entry name" value="Taq DNA Polymerase, Chain T, domain 4"/>
    <property type="match status" value="1"/>
</dbReference>
<dbReference type="SMART" id="SM00475">
    <property type="entry name" value="53EXOc"/>
    <property type="match status" value="1"/>
</dbReference>
<dbReference type="InterPro" id="IPR012337">
    <property type="entry name" value="RNaseH-like_sf"/>
</dbReference>
<keyword evidence="5 11" id="KW-0227">DNA damage</keyword>
<dbReference type="EMBL" id="JAOQKE010000001">
    <property type="protein sequence ID" value="MCU6724026.1"/>
    <property type="molecule type" value="Genomic_DNA"/>
</dbReference>
<feature type="domain" description="DNA-directed DNA polymerase family A palm" evidence="13">
    <location>
        <begin position="637"/>
        <end position="843"/>
    </location>
</feature>
<dbReference type="PROSITE" id="PS00447">
    <property type="entry name" value="DNA_POLYMERASE_A"/>
    <property type="match status" value="1"/>
</dbReference>
<evidence type="ECO:0000256" key="8">
    <source>
        <dbReference type="ARBA" id="ARBA00023204"/>
    </source>
</evidence>
<protein>
    <recommendedName>
        <fullName evidence="10 11">DNA polymerase I</fullName>
        <ecNumber evidence="10 11">2.7.7.7</ecNumber>
    </recommendedName>
</protein>
<dbReference type="InterPro" id="IPR043502">
    <property type="entry name" value="DNA/RNA_pol_sf"/>
</dbReference>
<evidence type="ECO:0000313" key="14">
    <source>
        <dbReference type="EMBL" id="MCU6724026.1"/>
    </source>
</evidence>
<dbReference type="SUPFAM" id="SSF88723">
    <property type="entry name" value="PIN domain-like"/>
    <property type="match status" value="1"/>
</dbReference>
<keyword evidence="4 11" id="KW-0235">DNA replication</keyword>
<dbReference type="Pfam" id="PF00476">
    <property type="entry name" value="DNA_pol_A"/>
    <property type="match status" value="1"/>
</dbReference>
<dbReference type="InterPro" id="IPR036279">
    <property type="entry name" value="5-3_exonuclease_C_sf"/>
</dbReference>
<evidence type="ECO:0000259" key="12">
    <source>
        <dbReference type="SMART" id="SM00475"/>
    </source>
</evidence>
<reference evidence="14 15" key="1">
    <citation type="journal article" date="2021" name="ISME Commun">
        <title>Automated analysis of genomic sequences facilitates high-throughput and comprehensive description of bacteria.</title>
        <authorList>
            <person name="Hitch T.C.A."/>
        </authorList>
    </citation>
    <scope>NUCLEOTIDE SEQUENCE [LARGE SCALE GENOMIC DNA]</scope>
    <source>
        <strain evidence="14 15">Sanger_29</strain>
    </source>
</reference>
<keyword evidence="11" id="KW-0540">Nuclease</keyword>
<dbReference type="RefSeq" id="WP_262653246.1">
    <property type="nucleotide sequence ID" value="NZ_JAOQKE010000001.1"/>
</dbReference>
<comment type="subunit">
    <text evidence="11">Single-chain monomer with multiple functions.</text>
</comment>
<comment type="caution">
    <text evidence="14">The sequence shown here is derived from an EMBL/GenBank/DDBJ whole genome shotgun (WGS) entry which is preliminary data.</text>
</comment>
<dbReference type="CDD" id="cd08637">
    <property type="entry name" value="DNA_pol_A_pol_I_C"/>
    <property type="match status" value="1"/>
</dbReference>
<accession>A0ABT2SI68</accession>
<dbReference type="NCBIfam" id="NF004397">
    <property type="entry name" value="PRK05755.1"/>
    <property type="match status" value="1"/>
</dbReference>
<keyword evidence="3 11" id="KW-0548">Nucleotidyltransferase</keyword>